<evidence type="ECO:0008006" key="4">
    <source>
        <dbReference type="Google" id="ProtNLM"/>
    </source>
</evidence>
<evidence type="ECO:0000256" key="1">
    <source>
        <dbReference type="SAM" id="MobiDB-lite"/>
    </source>
</evidence>
<keyword evidence="3" id="KW-1185">Reference proteome</keyword>
<dbReference type="OrthoDB" id="387440at2759"/>
<dbReference type="AlphaFoldDB" id="A0A1B1E5I3"/>
<dbReference type="RefSeq" id="XP_019916950.1">
    <property type="nucleotide sequence ID" value="XM_020060517.1"/>
</dbReference>
<evidence type="ECO:0000313" key="3">
    <source>
        <dbReference type="Proteomes" id="UP000092716"/>
    </source>
</evidence>
<dbReference type="Proteomes" id="UP000092716">
    <property type="component" value="Chromosome 12"/>
</dbReference>
<dbReference type="EMBL" id="CP016250">
    <property type="protein sequence ID" value="ANQ10255.1"/>
    <property type="molecule type" value="Genomic_DNA"/>
</dbReference>
<name>A0A1B1E5I3_9APIC</name>
<reference evidence="3" key="1">
    <citation type="submission" date="2016-06" db="EMBL/GenBank/DDBJ databases">
        <title>First high quality genome sequence of Plasmodium coatneyi using continuous long reads from single molecule, real-time sequencing.</title>
        <authorList>
            <person name="Chien J.-T."/>
            <person name="Pakala S.B."/>
            <person name="Geraldo J.A."/>
            <person name="Lapp S.A."/>
            <person name="Barnwell J.W."/>
            <person name="Kissinger J.C."/>
            <person name="Galinski M.R."/>
            <person name="Humphrey J.C."/>
        </authorList>
    </citation>
    <scope>NUCLEOTIDE SEQUENCE [LARGE SCALE GENOMIC DNA]</scope>
    <source>
        <strain evidence="3">Hackeri</strain>
    </source>
</reference>
<organism evidence="2 3">
    <name type="scientific">Plasmodium coatneyi</name>
    <dbReference type="NCBI Taxonomy" id="208452"/>
    <lineage>
        <taxon>Eukaryota</taxon>
        <taxon>Sar</taxon>
        <taxon>Alveolata</taxon>
        <taxon>Apicomplexa</taxon>
        <taxon>Aconoidasida</taxon>
        <taxon>Haemosporida</taxon>
        <taxon>Plasmodiidae</taxon>
        <taxon>Plasmodium</taxon>
    </lineage>
</organism>
<protein>
    <recommendedName>
        <fullName evidence="4">Ring-exported protein 3</fullName>
    </recommendedName>
</protein>
<dbReference type="GeneID" id="30910457"/>
<gene>
    <name evidence="2" type="ORF">PCOAH_00037260</name>
</gene>
<accession>A0A1B1E5I3</accession>
<feature type="compositionally biased region" description="Polar residues" evidence="1">
    <location>
        <begin position="62"/>
        <end position="82"/>
    </location>
</feature>
<evidence type="ECO:0000313" key="2">
    <source>
        <dbReference type="EMBL" id="ANQ10255.1"/>
    </source>
</evidence>
<proteinExistence type="predicted"/>
<dbReference type="VEuPathDB" id="PlasmoDB:PCOAH_00037260"/>
<feature type="region of interest" description="Disordered" evidence="1">
    <location>
        <begin position="33"/>
        <end position="82"/>
    </location>
</feature>
<dbReference type="KEGG" id="pcot:PCOAH_00037260"/>
<sequence>MSRSSSGVFIFILSIIGNEYDAFFSSPSRSCARNLSEKPSNGEKNTIVGSPLEEESTREHGNSANFRGSSSGSNNAELPYSSGTVSNSMYTERFGLEDKLKKEWNDLSLIEIENWYHVMAGAVDTLSTEYESSSNTVDDKGNSWSELIKMLTAFRQAEVKENNAIFAKFVDYLRENRQNEPSNTLSEEEQNIWNEIKQLKQEKDAMWKKYHTETWKYWFQKEFPTKKQFYGESRKQNCQGKNCSAENKRINGAWNDKHFINEEMRVGRRKECVLNA</sequence>
<feature type="compositionally biased region" description="Polar residues" evidence="1">
    <location>
        <begin position="33"/>
        <end position="48"/>
    </location>
</feature>